<feature type="compositionally biased region" description="Polar residues" evidence="1">
    <location>
        <begin position="87"/>
        <end position="103"/>
    </location>
</feature>
<keyword evidence="3" id="KW-1185">Reference proteome</keyword>
<evidence type="ECO:0000313" key="3">
    <source>
        <dbReference type="Proteomes" id="UP001479436"/>
    </source>
</evidence>
<dbReference type="EMBL" id="JASJQH010000212">
    <property type="protein sequence ID" value="KAK9765898.1"/>
    <property type="molecule type" value="Genomic_DNA"/>
</dbReference>
<organism evidence="2 3">
    <name type="scientific">Basidiobolus ranarum</name>
    <dbReference type="NCBI Taxonomy" id="34480"/>
    <lineage>
        <taxon>Eukaryota</taxon>
        <taxon>Fungi</taxon>
        <taxon>Fungi incertae sedis</taxon>
        <taxon>Zoopagomycota</taxon>
        <taxon>Entomophthoromycotina</taxon>
        <taxon>Basidiobolomycetes</taxon>
        <taxon>Basidiobolales</taxon>
        <taxon>Basidiobolaceae</taxon>
        <taxon>Basidiobolus</taxon>
    </lineage>
</organism>
<sequence>MRDSPSPRLSYSSNSQSRKRHACLRECEQPSAKRITSEIRRYHEAGLPKHTRRTTTPEQKRRVSNVNILSLIAKFDNGHTPRRFRRSSQTSQDSGLSLSSVDTPSASPLICGLKQEEEIFIRTSQIQPTKYTDLPKPQCVFRSLNSHGSSIDAKAATHPLRCSICCRMVAADTKTYAVVDGEYYCPAHFSITIPVALL</sequence>
<gene>
    <name evidence="2" type="ORF">K7432_005397</name>
</gene>
<feature type="compositionally biased region" description="Low complexity" evidence="1">
    <location>
        <begin position="1"/>
        <end position="16"/>
    </location>
</feature>
<reference evidence="2 3" key="1">
    <citation type="submission" date="2023-04" db="EMBL/GenBank/DDBJ databases">
        <title>Genome of Basidiobolus ranarum AG-B5.</title>
        <authorList>
            <person name="Stajich J.E."/>
            <person name="Carter-House D."/>
            <person name="Gryganskyi A."/>
        </authorList>
    </citation>
    <scope>NUCLEOTIDE SEQUENCE [LARGE SCALE GENOMIC DNA]</scope>
    <source>
        <strain evidence="2 3">AG-B5</strain>
    </source>
</reference>
<accession>A0ABR2WWJ1</accession>
<name>A0ABR2WWJ1_9FUNG</name>
<evidence type="ECO:0000256" key="1">
    <source>
        <dbReference type="SAM" id="MobiDB-lite"/>
    </source>
</evidence>
<feature type="region of interest" description="Disordered" evidence="1">
    <location>
        <begin position="1"/>
        <end position="28"/>
    </location>
</feature>
<proteinExistence type="predicted"/>
<feature type="region of interest" description="Disordered" evidence="1">
    <location>
        <begin position="79"/>
        <end position="103"/>
    </location>
</feature>
<evidence type="ECO:0000313" key="2">
    <source>
        <dbReference type="EMBL" id="KAK9765898.1"/>
    </source>
</evidence>
<protein>
    <recommendedName>
        <fullName evidence="4">LIM zinc-binding domain-containing protein</fullName>
    </recommendedName>
</protein>
<dbReference type="Proteomes" id="UP001479436">
    <property type="component" value="Unassembled WGS sequence"/>
</dbReference>
<comment type="caution">
    <text evidence="2">The sequence shown here is derived from an EMBL/GenBank/DDBJ whole genome shotgun (WGS) entry which is preliminary data.</text>
</comment>
<evidence type="ECO:0008006" key="4">
    <source>
        <dbReference type="Google" id="ProtNLM"/>
    </source>
</evidence>